<dbReference type="PANTHER" id="PTHR10578">
    <property type="entry name" value="S -2-HYDROXY-ACID OXIDASE-RELATED"/>
    <property type="match status" value="1"/>
</dbReference>
<dbReference type="EC" id="1.1.99.31" evidence="9"/>
<dbReference type="AlphaFoldDB" id="A0AAJ2BEL8"/>
<comment type="cofactor">
    <cofactor evidence="1">
        <name>FMN</name>
        <dbReference type="ChEBI" id="CHEBI:58210"/>
    </cofactor>
</comment>
<dbReference type="Gene3D" id="3.20.20.70">
    <property type="entry name" value="Aldolase class I"/>
    <property type="match status" value="1"/>
</dbReference>
<evidence type="ECO:0000313" key="10">
    <source>
        <dbReference type="Proteomes" id="UP001268036"/>
    </source>
</evidence>
<dbReference type="GO" id="GO:0009060">
    <property type="term" value="P:aerobic respiration"/>
    <property type="evidence" value="ECO:0007669"/>
    <property type="project" value="TreeGrafter"/>
</dbReference>
<comment type="similarity">
    <text evidence="5">Belongs to the FMN-dependent alpha-hydroxy acid dehydrogenase family.</text>
</comment>
<evidence type="ECO:0000259" key="8">
    <source>
        <dbReference type="PROSITE" id="PS51349"/>
    </source>
</evidence>
<dbReference type="GO" id="GO:0004459">
    <property type="term" value="F:L-lactate dehydrogenase (NAD+) activity"/>
    <property type="evidence" value="ECO:0007669"/>
    <property type="project" value="TreeGrafter"/>
</dbReference>
<feature type="binding site" evidence="7">
    <location>
        <position position="249"/>
    </location>
    <ligand>
        <name>FMN</name>
        <dbReference type="ChEBI" id="CHEBI:58210"/>
    </ligand>
</feature>
<organism evidence="9 10">
    <name type="scientific">Pseudomonas oryzihabitans</name>
    <dbReference type="NCBI Taxonomy" id="47885"/>
    <lineage>
        <taxon>Bacteria</taxon>
        <taxon>Pseudomonadati</taxon>
        <taxon>Pseudomonadota</taxon>
        <taxon>Gammaproteobacteria</taxon>
        <taxon>Pseudomonadales</taxon>
        <taxon>Pseudomonadaceae</taxon>
        <taxon>Pseudomonas</taxon>
    </lineage>
</organism>
<feature type="binding site" evidence="7">
    <location>
        <begin position="325"/>
        <end position="326"/>
    </location>
    <ligand>
        <name>FMN</name>
        <dbReference type="ChEBI" id="CHEBI:58210"/>
    </ligand>
</feature>
<dbReference type="RefSeq" id="WP_309754946.1">
    <property type="nucleotide sequence ID" value="NZ_JAVJAF010000001.1"/>
</dbReference>
<gene>
    <name evidence="9" type="ORF">QE440_000587</name>
</gene>
<keyword evidence="2 7" id="KW-0285">Flavoprotein</keyword>
<evidence type="ECO:0000313" key="9">
    <source>
        <dbReference type="EMBL" id="MDR6232846.1"/>
    </source>
</evidence>
<sequence>MSSAFNVEGYRKLAQKRLPKMIFDYLEGGADDEKGLQRNLKAFDRLEFLPRRLVNVAEQDLATEVFGERQALPLMVAPTGLNGAFWPKGDLELARAAKKAGIPFILSTAANASIEEVADQVGGDLWFQLYVVHPTLAEQLVARALAAGYRTLVLTTDVAVNGKRERDLRSGFGLPFKYTPKIMLDGMLHPRWSWRLLTGGMPQMANFASQEAHDVELQAALLSRKMDASFAWDSLKRLRQIWPYRLLVKGILHPDDASRCIELGADGLIVSNHGGRQLDSSCSPLATLQEIAQAHPGKVLIDSGFRRGSDVVKALALGAKGVLLGRPLLYGLAAAGEAGASAVLNIFKDEMSRTLANMGCASVAGLSSAHVIRAS</sequence>
<name>A0AAJ2BEL8_9PSED</name>
<feature type="binding site" evidence="7">
    <location>
        <position position="276"/>
    </location>
    <ligand>
        <name>glyoxylate</name>
        <dbReference type="ChEBI" id="CHEBI:36655"/>
    </ligand>
</feature>
<keyword evidence="3 7" id="KW-0288">FMN</keyword>
<dbReference type="InterPro" id="IPR000262">
    <property type="entry name" value="FMN-dep_DH"/>
</dbReference>
<feature type="binding site" evidence="7">
    <location>
        <position position="273"/>
    </location>
    <ligand>
        <name>glyoxylate</name>
        <dbReference type="ChEBI" id="CHEBI:36655"/>
    </ligand>
</feature>
<reference evidence="9" key="1">
    <citation type="submission" date="2023-08" db="EMBL/GenBank/DDBJ databases">
        <title>Functional and genomic diversity of the sorghum phyllosphere microbiome.</title>
        <authorList>
            <person name="Shade A."/>
        </authorList>
    </citation>
    <scope>NUCLEOTIDE SEQUENCE</scope>
    <source>
        <strain evidence="9">SORGH_AS_0201</strain>
    </source>
</reference>
<dbReference type="InterPro" id="IPR013785">
    <property type="entry name" value="Aldolase_TIM"/>
</dbReference>
<evidence type="ECO:0000256" key="2">
    <source>
        <dbReference type="ARBA" id="ARBA00022630"/>
    </source>
</evidence>
<dbReference type="GO" id="GO:0010181">
    <property type="term" value="F:FMN binding"/>
    <property type="evidence" value="ECO:0007669"/>
    <property type="project" value="InterPro"/>
</dbReference>
<feature type="binding site" evidence="7">
    <location>
        <position position="271"/>
    </location>
    <ligand>
        <name>FMN</name>
        <dbReference type="ChEBI" id="CHEBI:58210"/>
    </ligand>
</feature>
<dbReference type="PIRSF" id="PIRSF000138">
    <property type="entry name" value="Al-hdrx_acd_dh"/>
    <property type="match status" value="1"/>
</dbReference>
<evidence type="ECO:0000256" key="3">
    <source>
        <dbReference type="ARBA" id="ARBA00022643"/>
    </source>
</evidence>
<evidence type="ECO:0000256" key="6">
    <source>
        <dbReference type="PIRSR" id="PIRSR000138-1"/>
    </source>
</evidence>
<feature type="active site" description="Proton acceptor" evidence="6">
    <location>
        <position position="273"/>
    </location>
</feature>
<feature type="binding site" evidence="7">
    <location>
        <position position="25"/>
    </location>
    <ligand>
        <name>glyoxylate</name>
        <dbReference type="ChEBI" id="CHEBI:36655"/>
    </ligand>
</feature>
<evidence type="ECO:0000256" key="1">
    <source>
        <dbReference type="ARBA" id="ARBA00001917"/>
    </source>
</evidence>
<evidence type="ECO:0000256" key="5">
    <source>
        <dbReference type="ARBA" id="ARBA00024042"/>
    </source>
</evidence>
<feature type="binding site" evidence="7">
    <location>
        <position position="164"/>
    </location>
    <ligand>
        <name>glyoxylate</name>
        <dbReference type="ChEBI" id="CHEBI:36655"/>
    </ligand>
</feature>
<evidence type="ECO:0000256" key="7">
    <source>
        <dbReference type="PIRSR" id="PIRSR000138-2"/>
    </source>
</evidence>
<feature type="binding site" evidence="7">
    <location>
        <begin position="78"/>
        <end position="80"/>
    </location>
    <ligand>
        <name>FMN</name>
        <dbReference type="ChEBI" id="CHEBI:58210"/>
    </ligand>
</feature>
<protein>
    <submittedName>
        <fullName evidence="9">(S)-mandelate dehydrogenase</fullName>
        <ecNumber evidence="9">1.1.99.31</ecNumber>
    </submittedName>
</protein>
<dbReference type="InterPro" id="IPR012133">
    <property type="entry name" value="Alpha-hydoxy_acid_DH_FMN"/>
</dbReference>
<dbReference type="InterPro" id="IPR037396">
    <property type="entry name" value="FMN_HAD"/>
</dbReference>
<keyword evidence="4 9" id="KW-0560">Oxidoreductase</keyword>
<dbReference type="InterPro" id="IPR008259">
    <property type="entry name" value="FMN_hydac_DH_AS"/>
</dbReference>
<evidence type="ECO:0000256" key="4">
    <source>
        <dbReference type="ARBA" id="ARBA00023002"/>
    </source>
</evidence>
<dbReference type="Pfam" id="PF01070">
    <property type="entry name" value="FMN_dh"/>
    <property type="match status" value="1"/>
</dbReference>
<feature type="binding site" evidence="7">
    <location>
        <position position="155"/>
    </location>
    <ligand>
        <name>FMN</name>
        <dbReference type="ChEBI" id="CHEBI:58210"/>
    </ligand>
</feature>
<dbReference type="GO" id="GO:0033720">
    <property type="term" value="F:(S)-mandelate dehydrogenase activity"/>
    <property type="evidence" value="ECO:0007669"/>
    <property type="project" value="UniProtKB-EC"/>
</dbReference>
<dbReference type="PANTHER" id="PTHR10578:SF107">
    <property type="entry name" value="2-HYDROXYACID OXIDASE 1"/>
    <property type="match status" value="1"/>
</dbReference>
<feature type="binding site" evidence="7">
    <location>
        <begin position="302"/>
        <end position="306"/>
    </location>
    <ligand>
        <name>FMN</name>
        <dbReference type="ChEBI" id="CHEBI:58210"/>
    </ligand>
</feature>
<feature type="binding site" evidence="7">
    <location>
        <position position="128"/>
    </location>
    <ligand>
        <name>FMN</name>
        <dbReference type="ChEBI" id="CHEBI:58210"/>
    </ligand>
</feature>
<feature type="domain" description="FMN hydroxy acid dehydrogenase" evidence="8">
    <location>
        <begin position="1"/>
        <end position="375"/>
    </location>
</feature>
<dbReference type="FunFam" id="3.20.20.70:FF:000029">
    <property type="entry name" value="L-lactate dehydrogenase"/>
    <property type="match status" value="1"/>
</dbReference>
<dbReference type="SUPFAM" id="SSF51395">
    <property type="entry name" value="FMN-linked oxidoreductases"/>
    <property type="match status" value="1"/>
</dbReference>
<comment type="caution">
    <text evidence="9">The sequence shown here is derived from an EMBL/GenBank/DDBJ whole genome shotgun (WGS) entry which is preliminary data.</text>
</comment>
<dbReference type="PROSITE" id="PS51349">
    <property type="entry name" value="FMN_HYDROXY_ACID_DH_2"/>
    <property type="match status" value="1"/>
</dbReference>
<proteinExistence type="inferred from homology"/>
<dbReference type="PROSITE" id="PS00557">
    <property type="entry name" value="FMN_HYDROXY_ACID_DH_1"/>
    <property type="match status" value="1"/>
</dbReference>
<feature type="binding site" evidence="7">
    <location>
        <position position="130"/>
    </location>
    <ligand>
        <name>FMN</name>
        <dbReference type="ChEBI" id="CHEBI:58210"/>
    </ligand>
</feature>
<dbReference type="EMBL" id="JAVJAF010000001">
    <property type="protein sequence ID" value="MDR6232846.1"/>
    <property type="molecule type" value="Genomic_DNA"/>
</dbReference>
<dbReference type="Proteomes" id="UP001268036">
    <property type="component" value="Unassembled WGS sequence"/>
</dbReference>
<accession>A0AAJ2BEL8</accession>
<dbReference type="GO" id="GO:0005886">
    <property type="term" value="C:plasma membrane"/>
    <property type="evidence" value="ECO:0007669"/>
    <property type="project" value="TreeGrafter"/>
</dbReference>
<feature type="binding site" evidence="7">
    <location>
        <position position="107"/>
    </location>
    <ligand>
        <name>FMN</name>
        <dbReference type="ChEBI" id="CHEBI:58210"/>
    </ligand>
</feature>